<name>A0AAD4KR22_9EURO</name>
<dbReference type="EMBL" id="JAJTJA010000005">
    <property type="protein sequence ID" value="KAH8698539.1"/>
    <property type="molecule type" value="Genomic_DNA"/>
</dbReference>
<sequence>MGPKKNPPGKPSHSKGKNSESKKLPKTGPSTSRRAENSEDREINLSAAVSSIPLSLQQLLLNIFKPALLSPSSSPLLHAHDDQKTDPETKDDLHTQIQTLKAHLYNRDFVSAFADASPELLRAYALRWSASRCLAYVGVFKAVVETLLNGPKFKGKDDGGGTLQALCIGGGAGAEIIALAGVWRALLDEYQTLEIKEKEESGDVDIGKLSLEDNNTTANKPSRSLPQLSITAVDIAEWSNVVDRLSKNIHSTAVPGSKSCHSPLLRDESSIKIAFHQLDVLSLSETELSYLISPQNSTHSTKLISLMFTLNELFSTSMPKTTQLLLRLTDMTEPGTILLIVDSPGSYSTLSLGGTTDSPSETKQRQYPMKFLLEHTLLAVTEGKWEKILSQDSRWFRRDASKLAYSVNLEGGEGLVKLEDMRYQIHVYRRI</sequence>
<dbReference type="InterPro" id="IPR021463">
    <property type="entry name" value="Methyltransf_34"/>
</dbReference>
<feature type="region of interest" description="Disordered" evidence="1">
    <location>
        <begin position="1"/>
        <end position="40"/>
    </location>
</feature>
<evidence type="ECO:0000313" key="2">
    <source>
        <dbReference type="EMBL" id="KAH8698539.1"/>
    </source>
</evidence>
<evidence type="ECO:0000313" key="3">
    <source>
        <dbReference type="Proteomes" id="UP001201262"/>
    </source>
</evidence>
<dbReference type="Proteomes" id="UP001201262">
    <property type="component" value="Unassembled WGS sequence"/>
</dbReference>
<comment type="caution">
    <text evidence="2">The sequence shown here is derived from an EMBL/GenBank/DDBJ whole genome shotgun (WGS) entry which is preliminary data.</text>
</comment>
<feature type="compositionally biased region" description="Pro residues" evidence="1">
    <location>
        <begin position="1"/>
        <end position="10"/>
    </location>
</feature>
<evidence type="ECO:0008006" key="4">
    <source>
        <dbReference type="Google" id="ProtNLM"/>
    </source>
</evidence>
<dbReference type="RefSeq" id="XP_046073003.1">
    <property type="nucleotide sequence ID" value="XM_046218141.1"/>
</dbReference>
<dbReference type="Pfam" id="PF11312">
    <property type="entry name" value="Methyltransf_34"/>
    <property type="match status" value="1"/>
</dbReference>
<keyword evidence="3" id="KW-1185">Reference proteome</keyword>
<organism evidence="2 3">
    <name type="scientific">Talaromyces proteolyticus</name>
    <dbReference type="NCBI Taxonomy" id="1131652"/>
    <lineage>
        <taxon>Eukaryota</taxon>
        <taxon>Fungi</taxon>
        <taxon>Dikarya</taxon>
        <taxon>Ascomycota</taxon>
        <taxon>Pezizomycotina</taxon>
        <taxon>Eurotiomycetes</taxon>
        <taxon>Eurotiomycetidae</taxon>
        <taxon>Eurotiales</taxon>
        <taxon>Trichocomaceae</taxon>
        <taxon>Talaromyces</taxon>
        <taxon>Talaromyces sect. Bacilispori</taxon>
    </lineage>
</organism>
<proteinExistence type="predicted"/>
<protein>
    <recommendedName>
        <fullName evidence="4">25S rRNA (Uridine(2843)-N(3))-methyltransferase</fullName>
    </recommendedName>
</protein>
<dbReference type="AlphaFoldDB" id="A0AAD4KR22"/>
<dbReference type="GeneID" id="70248428"/>
<reference evidence="2" key="1">
    <citation type="submission" date="2021-12" db="EMBL/GenBank/DDBJ databases">
        <title>Convergent genome expansion in fungi linked to evolution of root-endophyte symbiosis.</title>
        <authorList>
            <consortium name="DOE Joint Genome Institute"/>
            <person name="Ke Y.-H."/>
            <person name="Bonito G."/>
            <person name="Liao H.-L."/>
            <person name="Looney B."/>
            <person name="Rojas-Flechas A."/>
            <person name="Nash J."/>
            <person name="Hameed K."/>
            <person name="Schadt C."/>
            <person name="Martin F."/>
            <person name="Crous P.W."/>
            <person name="Miettinen O."/>
            <person name="Magnuson J.K."/>
            <person name="Labbe J."/>
            <person name="Jacobson D."/>
            <person name="Doktycz M.J."/>
            <person name="Veneault-Fourrey C."/>
            <person name="Kuo A."/>
            <person name="Mondo S."/>
            <person name="Calhoun S."/>
            <person name="Riley R."/>
            <person name="Ohm R."/>
            <person name="LaButti K."/>
            <person name="Andreopoulos B."/>
            <person name="Pangilinan J."/>
            <person name="Nolan M."/>
            <person name="Tritt A."/>
            <person name="Clum A."/>
            <person name="Lipzen A."/>
            <person name="Daum C."/>
            <person name="Barry K."/>
            <person name="Grigoriev I.V."/>
            <person name="Vilgalys R."/>
        </authorList>
    </citation>
    <scope>NUCLEOTIDE SEQUENCE</scope>
    <source>
        <strain evidence="2">PMI_201</strain>
    </source>
</reference>
<evidence type="ECO:0000256" key="1">
    <source>
        <dbReference type="SAM" id="MobiDB-lite"/>
    </source>
</evidence>
<gene>
    <name evidence="2" type="ORF">BGW36DRAFT_396296</name>
</gene>
<accession>A0AAD4KR22</accession>